<dbReference type="AlphaFoldDB" id="A0A2A5SZV3"/>
<comment type="caution">
    <text evidence="2">The sequence shown here is derived from an EMBL/GenBank/DDBJ whole genome shotgun (WGS) entry which is preliminary data.</text>
</comment>
<protein>
    <submittedName>
        <fullName evidence="2">Uncharacterized protein</fullName>
    </submittedName>
</protein>
<accession>A0A2A5SZV3</accession>
<reference evidence="3" key="1">
    <citation type="submission" date="2017-04" db="EMBL/GenBank/DDBJ databases">
        <title>Genome evolution of the luminous symbionts of deep sea anglerfish.</title>
        <authorList>
            <person name="Hendry T.A."/>
        </authorList>
    </citation>
    <scope>NUCLEOTIDE SEQUENCE [LARGE SCALE GENOMIC DNA]</scope>
</reference>
<keyword evidence="1" id="KW-0472">Membrane</keyword>
<gene>
    <name evidence="2" type="ORF">BTN49_2982</name>
</gene>
<keyword evidence="1" id="KW-0812">Transmembrane</keyword>
<dbReference type="EMBL" id="NBYY01000034">
    <property type="protein sequence ID" value="PCS21443.1"/>
    <property type="molecule type" value="Genomic_DNA"/>
</dbReference>
<dbReference type="Proteomes" id="UP000219020">
    <property type="component" value="Unassembled WGS sequence"/>
</dbReference>
<organism evidence="2 3">
    <name type="scientific">Candidatus Enterovibrio escicola</name>
    <dbReference type="NCBI Taxonomy" id="1927127"/>
    <lineage>
        <taxon>Bacteria</taxon>
        <taxon>Pseudomonadati</taxon>
        <taxon>Pseudomonadota</taxon>
        <taxon>Gammaproteobacteria</taxon>
        <taxon>Vibrionales</taxon>
        <taxon>Vibrionaceae</taxon>
        <taxon>Enterovibrio</taxon>
    </lineage>
</organism>
<sequence>MKIYTALNITFFKQGLNSSLRNISGFSSLLLFLNGMALAV</sequence>
<evidence type="ECO:0000256" key="1">
    <source>
        <dbReference type="SAM" id="Phobius"/>
    </source>
</evidence>
<evidence type="ECO:0000313" key="2">
    <source>
        <dbReference type="EMBL" id="PCS21443.1"/>
    </source>
</evidence>
<keyword evidence="1" id="KW-1133">Transmembrane helix</keyword>
<proteinExistence type="predicted"/>
<feature type="transmembrane region" description="Helical" evidence="1">
    <location>
        <begin position="20"/>
        <end position="39"/>
    </location>
</feature>
<evidence type="ECO:0000313" key="3">
    <source>
        <dbReference type="Proteomes" id="UP000219020"/>
    </source>
</evidence>
<name>A0A2A5SZV3_9GAMM</name>
<keyword evidence="3" id="KW-1185">Reference proteome</keyword>